<dbReference type="CDD" id="cd07381">
    <property type="entry name" value="MPP_CapA"/>
    <property type="match status" value="1"/>
</dbReference>
<dbReference type="Gene3D" id="3.60.21.10">
    <property type="match status" value="1"/>
</dbReference>
<dbReference type="Pfam" id="PF09587">
    <property type="entry name" value="PGA_cap"/>
    <property type="match status" value="1"/>
</dbReference>
<evidence type="ECO:0000313" key="5">
    <source>
        <dbReference type="Proteomes" id="UP000809587"/>
    </source>
</evidence>
<sequence>MAYSVAVSKSESAGGGRPLKVAGIVALVGTVLAGAGLIVWRTSGTRGDSPADPPGVGVGAPVAEVGPVTTPPDPAVRQDSSGRRLFTILGAGDVLVHPELTHQAGRDAKRAGRPGALDFNPLFRHARPAVEGADLAICHLETPLAKPDGPFVGFPKFSVPPQVVDAIRGTGFDACSTASNHTIDQGEAGVVRTLDALDAAKIGHTGSARTKKESLTPRIYTKNGVRVGHLAYSLHFNGLRRPAGKDWIANLIEPPRILAAARKLRTAGAEIVVLSLHWGTEYENLPDARQEEWSKVLIASPDIDLILGHHAHVVQPMEKIGQKWVVYGMGNQVARHAEPIPANREGVMGRFTFTETAKGKWRVTRAEAIPTWINLNPDIRLVDLSTALADPTTPAHRREVYRAAAARIRGYLLARGGAADGLEVLGPPGSSATPNG</sequence>
<dbReference type="InterPro" id="IPR019079">
    <property type="entry name" value="Capsule_synth_CapA"/>
</dbReference>
<keyword evidence="2" id="KW-0472">Membrane</keyword>
<dbReference type="Proteomes" id="UP000809587">
    <property type="component" value="Unassembled WGS sequence"/>
</dbReference>
<feature type="transmembrane region" description="Helical" evidence="2">
    <location>
        <begin position="21"/>
        <end position="40"/>
    </location>
</feature>
<dbReference type="PANTHER" id="PTHR33393">
    <property type="entry name" value="POLYGLUTAMINE SYNTHESIS ACCESSORY PROTEIN RV0574C-RELATED"/>
    <property type="match status" value="1"/>
</dbReference>
<reference evidence="4 5" key="1">
    <citation type="submission" date="2021-02" db="EMBL/GenBank/DDBJ databases">
        <authorList>
            <person name="Lee D.-H."/>
        </authorList>
    </citation>
    <scope>NUCLEOTIDE SEQUENCE [LARGE SCALE GENOMIC DNA]</scope>
    <source>
        <strain evidence="4 5">MMS20-R2-29</strain>
    </source>
</reference>
<dbReference type="InterPro" id="IPR029052">
    <property type="entry name" value="Metallo-depent_PP-like"/>
</dbReference>
<comment type="caution">
    <text evidence="4">The sequence shown here is derived from an EMBL/GenBank/DDBJ whole genome shotgun (WGS) entry which is preliminary data.</text>
</comment>
<evidence type="ECO:0000259" key="3">
    <source>
        <dbReference type="SMART" id="SM00854"/>
    </source>
</evidence>
<dbReference type="PANTHER" id="PTHR33393:SF13">
    <property type="entry name" value="PGA BIOSYNTHESIS PROTEIN CAPA"/>
    <property type="match status" value="1"/>
</dbReference>
<evidence type="ECO:0000313" key="4">
    <source>
        <dbReference type="EMBL" id="MBM7083568.1"/>
    </source>
</evidence>
<organism evidence="4 5">
    <name type="scientific">Micromonospora humidisoli</name>
    <dbReference type="NCBI Taxonomy" id="2807622"/>
    <lineage>
        <taxon>Bacteria</taxon>
        <taxon>Bacillati</taxon>
        <taxon>Actinomycetota</taxon>
        <taxon>Actinomycetes</taxon>
        <taxon>Micromonosporales</taxon>
        <taxon>Micromonosporaceae</taxon>
        <taxon>Micromonospora</taxon>
    </lineage>
</organism>
<accession>A0ABS2JCW2</accession>
<name>A0ABS2JCW2_9ACTN</name>
<keyword evidence="5" id="KW-1185">Reference proteome</keyword>
<evidence type="ECO:0000256" key="1">
    <source>
        <dbReference type="ARBA" id="ARBA00005662"/>
    </source>
</evidence>
<keyword evidence="2" id="KW-0812">Transmembrane</keyword>
<evidence type="ECO:0000256" key="2">
    <source>
        <dbReference type="SAM" id="Phobius"/>
    </source>
</evidence>
<dbReference type="EMBL" id="JAFEUO010000003">
    <property type="protein sequence ID" value="MBM7083568.1"/>
    <property type="molecule type" value="Genomic_DNA"/>
</dbReference>
<dbReference type="SMART" id="SM00854">
    <property type="entry name" value="PGA_cap"/>
    <property type="match status" value="1"/>
</dbReference>
<feature type="domain" description="Capsule synthesis protein CapA" evidence="3">
    <location>
        <begin position="87"/>
        <end position="336"/>
    </location>
</feature>
<proteinExistence type="inferred from homology"/>
<comment type="similarity">
    <text evidence="1">Belongs to the CapA family.</text>
</comment>
<keyword evidence="2" id="KW-1133">Transmembrane helix</keyword>
<dbReference type="SUPFAM" id="SSF56300">
    <property type="entry name" value="Metallo-dependent phosphatases"/>
    <property type="match status" value="1"/>
</dbReference>
<dbReference type="InterPro" id="IPR052169">
    <property type="entry name" value="CW_Biosynth-Accessory"/>
</dbReference>
<protein>
    <submittedName>
        <fullName evidence="4">CapA family protein</fullName>
    </submittedName>
</protein>
<gene>
    <name evidence="4" type="ORF">JQN84_13680</name>
</gene>